<dbReference type="Gene3D" id="1.10.1200.10">
    <property type="entry name" value="ACP-like"/>
    <property type="match status" value="1"/>
</dbReference>
<dbReference type="NCBIfam" id="NF002148">
    <property type="entry name" value="PRK00982.1-2"/>
    <property type="match status" value="1"/>
</dbReference>
<dbReference type="GO" id="GO:0009245">
    <property type="term" value="P:lipid A biosynthetic process"/>
    <property type="evidence" value="ECO:0007669"/>
    <property type="project" value="TreeGrafter"/>
</dbReference>
<keyword evidence="7" id="KW-0963">Cytoplasm</keyword>
<evidence type="ECO:0000256" key="9">
    <source>
        <dbReference type="RuleBase" id="RU003545"/>
    </source>
</evidence>
<keyword evidence="3 7" id="KW-0597">Phosphoprotein</keyword>
<keyword evidence="5 7" id="KW-0443">Lipid metabolism</keyword>
<evidence type="ECO:0000256" key="6">
    <source>
        <dbReference type="ARBA" id="ARBA00023160"/>
    </source>
</evidence>
<comment type="function">
    <text evidence="7 9">Carrier of the growing fatty acid chain in fatty acid biosynthesis.</text>
</comment>
<evidence type="ECO:0000256" key="1">
    <source>
        <dbReference type="ARBA" id="ARBA00022450"/>
    </source>
</evidence>
<keyword evidence="4 7" id="KW-0276">Fatty acid metabolism</keyword>
<evidence type="ECO:0000259" key="10">
    <source>
        <dbReference type="PROSITE" id="PS50075"/>
    </source>
</evidence>
<dbReference type="HAMAP" id="MF_01217">
    <property type="entry name" value="Acyl_carrier"/>
    <property type="match status" value="1"/>
</dbReference>
<dbReference type="InterPro" id="IPR003231">
    <property type="entry name" value="ACP"/>
</dbReference>
<protein>
    <recommendedName>
        <fullName evidence="7 8">Acyl carrier protein</fullName>
        <shortName evidence="7">ACP</shortName>
    </recommendedName>
</protein>
<proteinExistence type="inferred from homology"/>
<comment type="subcellular location">
    <subcellularLocation>
        <location evidence="7">Cytoplasm</location>
    </subcellularLocation>
</comment>
<dbReference type="GO" id="GO:0005829">
    <property type="term" value="C:cytosol"/>
    <property type="evidence" value="ECO:0007669"/>
    <property type="project" value="TreeGrafter"/>
</dbReference>
<comment type="caution">
    <text evidence="11">The sequence shown here is derived from an EMBL/GenBank/DDBJ whole genome shotgun (WGS) entry which is preliminary data.</text>
</comment>
<dbReference type="GO" id="GO:0016020">
    <property type="term" value="C:membrane"/>
    <property type="evidence" value="ECO:0007669"/>
    <property type="project" value="GOC"/>
</dbReference>
<dbReference type="EMBL" id="JACRSO010000006">
    <property type="protein sequence ID" value="MBC8530162.1"/>
    <property type="molecule type" value="Genomic_DNA"/>
</dbReference>
<sequence length="75" mass="8616">MVFEKVATRIAKQLDIDASKINMESRLIEDLKADSLDLVELVMDLEQEYDLEIADEELESMKTVADIVTFIEQHS</sequence>
<evidence type="ECO:0000256" key="3">
    <source>
        <dbReference type="ARBA" id="ARBA00022553"/>
    </source>
</evidence>
<reference evidence="11" key="1">
    <citation type="submission" date="2020-08" db="EMBL/GenBank/DDBJ databases">
        <title>Genome public.</title>
        <authorList>
            <person name="Liu C."/>
            <person name="Sun Q."/>
        </authorList>
    </citation>
    <scope>NUCLEOTIDE SEQUENCE</scope>
    <source>
        <strain evidence="11">NSJ-44</strain>
    </source>
</reference>
<evidence type="ECO:0000256" key="8">
    <source>
        <dbReference type="NCBIfam" id="TIGR00517"/>
    </source>
</evidence>
<dbReference type="PANTHER" id="PTHR20863:SF76">
    <property type="entry name" value="CARRIER DOMAIN-CONTAINING PROTEIN"/>
    <property type="match status" value="1"/>
</dbReference>
<dbReference type="PROSITE" id="PS50075">
    <property type="entry name" value="CARRIER"/>
    <property type="match status" value="1"/>
</dbReference>
<comment type="PTM">
    <text evidence="7">4'-phosphopantetheine is transferred from CoA to a specific serine of apo-ACP by AcpS. This modification is essential for activity because fatty acids are bound in thioester linkage to the sulfhydryl of the prosthetic group.</text>
</comment>
<dbReference type="RefSeq" id="WP_138295737.1">
    <property type="nucleotide sequence ID" value="NZ_JACRSO010000006.1"/>
</dbReference>
<keyword evidence="6 7" id="KW-0275">Fatty acid biosynthesis</keyword>
<comment type="similarity">
    <text evidence="7">Belongs to the acyl carrier protein (ACP) family.</text>
</comment>
<dbReference type="AlphaFoldDB" id="A0A926HJR8"/>
<evidence type="ECO:0000313" key="12">
    <source>
        <dbReference type="Proteomes" id="UP000654279"/>
    </source>
</evidence>
<dbReference type="NCBIfam" id="TIGR00517">
    <property type="entry name" value="acyl_carrier"/>
    <property type="match status" value="1"/>
</dbReference>
<evidence type="ECO:0000256" key="7">
    <source>
        <dbReference type="HAMAP-Rule" id="MF_01217"/>
    </source>
</evidence>
<accession>A0A926HJR8</accession>
<feature type="modified residue" description="O-(pantetheine 4'-phosphoryl)serine" evidence="7">
    <location>
        <position position="35"/>
    </location>
</feature>
<comment type="PTM">
    <text evidence="9">4'-phosphopantetheine is transferred from CoA to a specific serine of apo-ACP by acpS.</text>
</comment>
<keyword evidence="2 7" id="KW-0444">Lipid biosynthesis</keyword>
<dbReference type="GO" id="GO:0000036">
    <property type="term" value="F:acyl carrier activity"/>
    <property type="evidence" value="ECO:0007669"/>
    <property type="project" value="UniProtKB-UniRule"/>
</dbReference>
<feature type="domain" description="Carrier" evidence="10">
    <location>
        <begin position="1"/>
        <end position="75"/>
    </location>
</feature>
<dbReference type="InterPro" id="IPR009081">
    <property type="entry name" value="PP-bd_ACP"/>
</dbReference>
<evidence type="ECO:0000256" key="4">
    <source>
        <dbReference type="ARBA" id="ARBA00022832"/>
    </source>
</evidence>
<comment type="pathway">
    <text evidence="7 9">Lipid metabolism; fatty acid biosynthesis.</text>
</comment>
<dbReference type="SUPFAM" id="SSF47336">
    <property type="entry name" value="ACP-like"/>
    <property type="match status" value="1"/>
</dbReference>
<evidence type="ECO:0000256" key="2">
    <source>
        <dbReference type="ARBA" id="ARBA00022516"/>
    </source>
</evidence>
<gene>
    <name evidence="7 11" type="primary">acpP</name>
    <name evidence="11" type="ORF">H8699_12035</name>
</gene>
<evidence type="ECO:0000313" key="11">
    <source>
        <dbReference type="EMBL" id="MBC8530162.1"/>
    </source>
</evidence>
<dbReference type="Pfam" id="PF00550">
    <property type="entry name" value="PP-binding"/>
    <property type="match status" value="1"/>
</dbReference>
<keyword evidence="12" id="KW-1185">Reference proteome</keyword>
<name>A0A926HJR8_9FIRM</name>
<keyword evidence="1 7" id="KW-0596">Phosphopantetheine</keyword>
<dbReference type="Proteomes" id="UP000654279">
    <property type="component" value="Unassembled WGS sequence"/>
</dbReference>
<dbReference type="InterPro" id="IPR036736">
    <property type="entry name" value="ACP-like_sf"/>
</dbReference>
<organism evidence="11 12">
    <name type="scientific">Luoshenia tenuis</name>
    <dbReference type="NCBI Taxonomy" id="2763654"/>
    <lineage>
        <taxon>Bacteria</taxon>
        <taxon>Bacillati</taxon>
        <taxon>Bacillota</taxon>
        <taxon>Clostridia</taxon>
        <taxon>Christensenellales</taxon>
        <taxon>Christensenellaceae</taxon>
        <taxon>Luoshenia</taxon>
    </lineage>
</organism>
<dbReference type="GO" id="GO:0000035">
    <property type="term" value="F:acyl binding"/>
    <property type="evidence" value="ECO:0007669"/>
    <property type="project" value="TreeGrafter"/>
</dbReference>
<dbReference type="NCBIfam" id="NF002150">
    <property type="entry name" value="PRK00982.1-4"/>
    <property type="match status" value="1"/>
</dbReference>
<evidence type="ECO:0000256" key="5">
    <source>
        <dbReference type="ARBA" id="ARBA00023098"/>
    </source>
</evidence>
<dbReference type="PANTHER" id="PTHR20863">
    <property type="entry name" value="ACYL CARRIER PROTEIN"/>
    <property type="match status" value="1"/>
</dbReference>